<dbReference type="Pfam" id="PF08882">
    <property type="entry name" value="Acetone_carb_G"/>
    <property type="match status" value="1"/>
</dbReference>
<dbReference type="AlphaFoldDB" id="R9QQI9"/>
<protein>
    <submittedName>
        <fullName evidence="2">Acetophenone carboxylase subunit gamma</fullName>
    </submittedName>
</protein>
<evidence type="ECO:0000259" key="1">
    <source>
        <dbReference type="PROSITE" id="PS00028"/>
    </source>
</evidence>
<sequence length="132" mass="15201">MKVLMTEYLRIDLDAEQWECRVCDHVIGSAGKSYKEGMLVHNRDPREIHPPIIDPEKYRFTFSPDPEWVRILEYYCPHCGTQVETEYAVPGHPPLHDMEPDLPALRAQWARREEVKEAVVGPAVTADKGHGH</sequence>
<dbReference type="InterPro" id="IPR013087">
    <property type="entry name" value="Znf_C2H2_type"/>
</dbReference>
<accession>R9QQI9</accession>
<dbReference type="InterPro" id="IPR016750">
    <property type="entry name" value="Aceto_COase_bsu/gsu"/>
</dbReference>
<dbReference type="EMBL" id="JQ292794">
    <property type="protein sequence ID" value="AFX82625.1"/>
    <property type="molecule type" value="Genomic_DNA"/>
</dbReference>
<proteinExistence type="predicted"/>
<dbReference type="PROSITE" id="PS00028">
    <property type="entry name" value="ZINC_FINGER_C2H2_1"/>
    <property type="match status" value="1"/>
</dbReference>
<reference evidence="2" key="1">
    <citation type="journal article" date="2013" name="PLoS ONE">
        <title>A Metagenomic Study Highlights Phylogenetic Proximity of Quorum-Quenching and Xenobiotic-Degrading Amidases of the AS-Family.</title>
        <authorList>
            <person name="Tannieres M."/>
            <person name="Beury-Cirou A."/>
            <person name="Vigouroux A."/>
            <person name="Mondy S."/>
            <person name="Pellissier F."/>
            <person name="Dessaux Y."/>
            <person name="Faure D."/>
        </authorList>
    </citation>
    <scope>NUCLEOTIDE SEQUENCE</scope>
</reference>
<evidence type="ECO:0000313" key="2">
    <source>
        <dbReference type="EMBL" id="AFX82625.1"/>
    </source>
</evidence>
<feature type="domain" description="C2H2-type" evidence="1">
    <location>
        <begin position="76"/>
        <end position="96"/>
    </location>
</feature>
<organism evidence="2">
    <name type="scientific">uncultured proteobacterium 90H6</name>
    <dbReference type="NCBI Taxonomy" id="1240598"/>
    <lineage>
        <taxon>Bacteria</taxon>
        <taxon>Pseudomonadati</taxon>
        <taxon>Pseudomonadota</taxon>
        <taxon>Alphaproteobacteria</taxon>
        <taxon>environmental samples</taxon>
    </lineage>
</organism>
<name>R9QQI9_9PROT</name>